<keyword evidence="2" id="KW-0677">Repeat</keyword>
<dbReference type="OrthoDB" id="3713209at2"/>
<feature type="repeat" description="WD" evidence="3">
    <location>
        <begin position="558"/>
        <end position="589"/>
    </location>
</feature>
<dbReference type="PANTHER" id="PTHR19879">
    <property type="entry name" value="TRANSCRIPTION INITIATION FACTOR TFIID"/>
    <property type="match status" value="1"/>
</dbReference>
<dbReference type="EMBL" id="RQYT01000010">
    <property type="protein sequence ID" value="RRD49940.1"/>
    <property type="molecule type" value="Genomic_DNA"/>
</dbReference>
<dbReference type="SMART" id="SM00320">
    <property type="entry name" value="WD40"/>
    <property type="match status" value="6"/>
</dbReference>
<gene>
    <name evidence="5" type="ORF">EII35_06110</name>
</gene>
<dbReference type="PROSITE" id="PS50082">
    <property type="entry name" value="WD_REPEATS_2"/>
    <property type="match status" value="2"/>
</dbReference>
<evidence type="ECO:0000313" key="6">
    <source>
        <dbReference type="Proteomes" id="UP000280935"/>
    </source>
</evidence>
<dbReference type="PROSITE" id="PS50294">
    <property type="entry name" value="WD_REPEATS_REGION"/>
    <property type="match status" value="1"/>
</dbReference>
<protein>
    <submittedName>
        <fullName evidence="5">WD40 repeat domain-containing protein</fullName>
    </submittedName>
</protein>
<dbReference type="PANTHER" id="PTHR19879:SF9">
    <property type="entry name" value="TRANSCRIPTION INITIATION FACTOR TFIID SUBUNIT 5"/>
    <property type="match status" value="1"/>
</dbReference>
<dbReference type="InterPro" id="IPR019775">
    <property type="entry name" value="WD40_repeat_CS"/>
</dbReference>
<dbReference type="Gene3D" id="2.130.10.10">
    <property type="entry name" value="YVTN repeat-like/Quinoprotein amine dehydrogenase"/>
    <property type="match status" value="4"/>
</dbReference>
<dbReference type="InterPro" id="IPR011659">
    <property type="entry name" value="WD40"/>
</dbReference>
<dbReference type="InterPro" id="IPR001680">
    <property type="entry name" value="WD40_rpt"/>
</dbReference>
<name>A0A3P1WX03_9ACTN</name>
<dbReference type="PROSITE" id="PS00678">
    <property type="entry name" value="WD_REPEATS_1"/>
    <property type="match status" value="2"/>
</dbReference>
<dbReference type="SUPFAM" id="SSF50998">
    <property type="entry name" value="Quinoprotein alcohol dehydrogenase-like"/>
    <property type="match status" value="1"/>
</dbReference>
<evidence type="ECO:0000313" key="5">
    <source>
        <dbReference type="EMBL" id="RRD49940.1"/>
    </source>
</evidence>
<keyword evidence="1 3" id="KW-0853">WD repeat</keyword>
<sequence length="596" mass="64828">MVGRPMHRRRRHRPPPRHPLGPPGMRLEVTRSPRRGPSAVSPDGTRVATAHAQRQVVVWEEATGDELFTLTTSEAGMGRPVWSPDGTRILTLTSGVARLWDATDGAPLGEVPALRQARSATWGEGGVVADIDGDHMICFDEHWEEVVRWPLPHDWDRANRPSPDGWRLAFIDVDEQLSIVELHGGELVTRLGLAANTLVWHPEGRQVAMTIPRERPDHRTEWVTQVLDLDSQQLLREIPGLVALQGFSLDGGRLVVHDDGSARVVDIATGESAELPGEDGDWDEVLWHPSGRLLLPAEEPTVPVAAAFRGRDDAVVVLDSSGSVQLQDREGQQLGGFNVGDRPVRGLLQLSPDGTRVLLGCGESLEVRGLDGDLVAGLDHDPYPQDAAWSPDGTRVISSGRDGTVRVWDATTGEVLHTLPGGVPYGRVAVAWSPDGAEVMAGPVNESGRSFQIWDATSGDAVRRVAGVETTHELRWSTDGELILGSQLEGDSGLRWVSSTGQPLPPLVVQDPDGMFEDGFDTPWLAIWDPTGTRLATAWDDCVVRVWTPGSPEPSHVFDGHLNPVTHMAWDDSGELLLSVSDEAVKLWNAPVLQLH</sequence>
<proteinExistence type="predicted"/>
<reference evidence="5 6" key="1">
    <citation type="submission" date="2018-11" db="EMBL/GenBank/DDBJ databases">
        <title>Genomes From Bacteria Associated with the Canine Oral Cavity: a Test Case for Automated Genome-Based Taxonomic Assignment.</title>
        <authorList>
            <person name="Coil D.A."/>
            <person name="Jospin G."/>
            <person name="Darling A.E."/>
            <person name="Wallis C."/>
            <person name="Davis I.J."/>
            <person name="Harris S."/>
            <person name="Eisen J.A."/>
            <person name="Holcombe L.J."/>
            <person name="O'Flynn C."/>
        </authorList>
    </citation>
    <scope>NUCLEOTIDE SEQUENCE [LARGE SCALE GENOMIC DNA]</scope>
    <source>
        <strain evidence="5 6">OH2822_COT-296</strain>
    </source>
</reference>
<comment type="caution">
    <text evidence="5">The sequence shown here is derived from an EMBL/GenBank/DDBJ whole genome shotgun (WGS) entry which is preliminary data.</text>
</comment>
<feature type="compositionally biased region" description="Basic residues" evidence="4">
    <location>
        <begin position="1"/>
        <end position="16"/>
    </location>
</feature>
<accession>A0A3P1WX03</accession>
<dbReference type="Pfam" id="PF07676">
    <property type="entry name" value="PD40"/>
    <property type="match status" value="1"/>
</dbReference>
<dbReference type="SUPFAM" id="SSF63829">
    <property type="entry name" value="Calcium-dependent phosphotriesterase"/>
    <property type="match status" value="1"/>
</dbReference>
<dbReference type="InterPro" id="IPR015943">
    <property type="entry name" value="WD40/YVTN_repeat-like_dom_sf"/>
</dbReference>
<dbReference type="Pfam" id="PF00400">
    <property type="entry name" value="WD40"/>
    <property type="match status" value="2"/>
</dbReference>
<evidence type="ECO:0000256" key="1">
    <source>
        <dbReference type="ARBA" id="ARBA00022574"/>
    </source>
</evidence>
<feature type="repeat" description="WD" evidence="3">
    <location>
        <begin position="388"/>
        <end position="418"/>
    </location>
</feature>
<evidence type="ECO:0000256" key="4">
    <source>
        <dbReference type="SAM" id="MobiDB-lite"/>
    </source>
</evidence>
<evidence type="ECO:0000256" key="2">
    <source>
        <dbReference type="ARBA" id="ARBA00022737"/>
    </source>
</evidence>
<dbReference type="AlphaFoldDB" id="A0A3P1WX03"/>
<dbReference type="InterPro" id="IPR011047">
    <property type="entry name" value="Quinoprotein_ADH-like_sf"/>
</dbReference>
<organism evidence="5 6">
    <name type="scientific">Arachnia propionica</name>
    <dbReference type="NCBI Taxonomy" id="1750"/>
    <lineage>
        <taxon>Bacteria</taxon>
        <taxon>Bacillati</taxon>
        <taxon>Actinomycetota</taxon>
        <taxon>Actinomycetes</taxon>
        <taxon>Propionibacteriales</taxon>
        <taxon>Propionibacteriaceae</taxon>
        <taxon>Arachnia</taxon>
    </lineage>
</organism>
<dbReference type="Proteomes" id="UP000280935">
    <property type="component" value="Unassembled WGS sequence"/>
</dbReference>
<evidence type="ECO:0000256" key="3">
    <source>
        <dbReference type="PROSITE-ProRule" id="PRU00221"/>
    </source>
</evidence>
<feature type="region of interest" description="Disordered" evidence="4">
    <location>
        <begin position="1"/>
        <end position="48"/>
    </location>
</feature>